<accession>A0ABT9ZPD3</accession>
<reference evidence="3 4" key="1">
    <citation type="submission" date="2023-07" db="EMBL/GenBank/DDBJ databases">
        <title>Genomic Encyclopedia of Type Strains, Phase IV (KMG-IV): sequencing the most valuable type-strain genomes for metagenomic binning, comparative biology and taxonomic classification.</title>
        <authorList>
            <person name="Goeker M."/>
        </authorList>
    </citation>
    <scope>NUCLEOTIDE SEQUENCE [LARGE SCALE GENOMIC DNA]</scope>
    <source>
        <strain evidence="3 4">DSM 9768</strain>
    </source>
</reference>
<dbReference type="EMBL" id="JAUSUG010000001">
    <property type="protein sequence ID" value="MDQ0253101.1"/>
    <property type="molecule type" value="Genomic_DNA"/>
</dbReference>
<feature type="domain" description="VanZ-like" evidence="2">
    <location>
        <begin position="9"/>
        <end position="146"/>
    </location>
</feature>
<keyword evidence="1" id="KW-0812">Transmembrane</keyword>
<dbReference type="NCBIfam" id="NF037970">
    <property type="entry name" value="vanZ_1"/>
    <property type="match status" value="1"/>
</dbReference>
<evidence type="ECO:0000313" key="4">
    <source>
        <dbReference type="Proteomes" id="UP001230005"/>
    </source>
</evidence>
<protein>
    <submittedName>
        <fullName evidence="3">VanZ family protein</fullName>
    </submittedName>
</protein>
<evidence type="ECO:0000313" key="3">
    <source>
        <dbReference type="EMBL" id="MDQ0253101.1"/>
    </source>
</evidence>
<name>A0ABT9ZPD3_9BACI</name>
<dbReference type="Pfam" id="PF04892">
    <property type="entry name" value="VanZ"/>
    <property type="match status" value="1"/>
</dbReference>
<keyword evidence="1" id="KW-0472">Membrane</keyword>
<proteinExistence type="predicted"/>
<evidence type="ECO:0000256" key="1">
    <source>
        <dbReference type="SAM" id="Phobius"/>
    </source>
</evidence>
<feature type="transmembrane region" description="Helical" evidence="1">
    <location>
        <begin position="6"/>
        <end position="23"/>
    </location>
</feature>
<evidence type="ECO:0000259" key="2">
    <source>
        <dbReference type="Pfam" id="PF04892"/>
    </source>
</evidence>
<keyword evidence="4" id="KW-1185">Reference proteome</keyword>
<organism evidence="3 4">
    <name type="scientific">Evansella vedderi</name>
    <dbReference type="NCBI Taxonomy" id="38282"/>
    <lineage>
        <taxon>Bacteria</taxon>
        <taxon>Bacillati</taxon>
        <taxon>Bacillota</taxon>
        <taxon>Bacilli</taxon>
        <taxon>Bacillales</taxon>
        <taxon>Bacillaceae</taxon>
        <taxon>Evansella</taxon>
    </lineage>
</organism>
<comment type="caution">
    <text evidence="3">The sequence shown here is derived from an EMBL/GenBank/DDBJ whole genome shotgun (WGS) entry which is preliminary data.</text>
</comment>
<keyword evidence="1" id="KW-1133">Transmembrane helix</keyword>
<dbReference type="RefSeq" id="WP_307321277.1">
    <property type="nucleotide sequence ID" value="NZ_JAUSUG010000001.1"/>
</dbReference>
<sequence>MERFVFLSLIVSFISLAIIYVSIAKETGGVMDLETVRSVYKTDTSLLFFLDRESTFYNHYSLFGDASYMQLRKSGHFFFYGLLAAIIFLLISFEKIWLRGLVASAAASLIGVIDEYHQHFLIDRSGRLLDIYINIAGSITTVVFLMTLWGVMELRKKLLNKYVKNYHKQRIG</sequence>
<gene>
    <name evidence="3" type="ORF">J2S74_000473</name>
</gene>
<dbReference type="Proteomes" id="UP001230005">
    <property type="component" value="Unassembled WGS sequence"/>
</dbReference>
<feature type="transmembrane region" description="Helical" evidence="1">
    <location>
        <begin position="77"/>
        <end position="98"/>
    </location>
</feature>
<feature type="transmembrane region" description="Helical" evidence="1">
    <location>
        <begin position="131"/>
        <end position="151"/>
    </location>
</feature>
<dbReference type="InterPro" id="IPR006976">
    <property type="entry name" value="VanZ-like"/>
</dbReference>